<evidence type="ECO:0000256" key="9">
    <source>
        <dbReference type="SAM" id="MobiDB-lite"/>
    </source>
</evidence>
<evidence type="ECO:0000256" key="1">
    <source>
        <dbReference type="ARBA" id="ARBA00001913"/>
    </source>
</evidence>
<dbReference type="RefSeq" id="WP_203959635.1">
    <property type="nucleotide sequence ID" value="NZ_AP023355.1"/>
</dbReference>
<dbReference type="InterPro" id="IPR050819">
    <property type="entry name" value="Tripeptidyl-peptidase_I"/>
</dbReference>
<reference evidence="11 12" key="1">
    <citation type="submission" date="2020-08" db="EMBL/GenBank/DDBJ databases">
        <title>Whole genome shotgun sequence of Actinocatenispora thailandica NBRC 105041.</title>
        <authorList>
            <person name="Komaki H."/>
            <person name="Tamura T."/>
        </authorList>
    </citation>
    <scope>NUCLEOTIDE SEQUENCE [LARGE SCALE GENOMIC DNA]</scope>
    <source>
        <strain evidence="11 12">NBRC 105041</strain>
    </source>
</reference>
<comment type="similarity">
    <text evidence="8">Belongs to the peptidase S8 family.</text>
</comment>
<dbReference type="PROSITE" id="PS51695">
    <property type="entry name" value="SEDOLISIN"/>
    <property type="match status" value="1"/>
</dbReference>
<dbReference type="AlphaFoldDB" id="A0A7R7DJ69"/>
<sequence length="555" mass="54922">MTDVAFVPVPGSRRGAALPHAQESGALDGTERLETTLVLRRRNPLPAELVTGPATVSRTEFTDRYGADPADIEAVRAVLAGHGLDVVSVDPASRRVVVGGPLAAQTEVFGTRLSRMSAPNPFTGGTVAYRHREGELRVPAALAGVVTAVLGLDDRPQARAAFRVAAAEAAAASYSPPQLGAVYGFPADTDGSGQTVAIIELGGGFAQADLDSYFGELQLTPPTVTAVGVDGGQNRPGADPNGADGEVLLDIEVVGGLAPGARQVVYFAPNTDQGFLDAVSTAIHADPTPVAVSISWGASEDQWTEQARTSFDQALADAAALGVTVTAAAGDGGSADGATDGAAHTDFPASSPHVLACGGTSLTADASTGAVHAETVWNSGSGGGATGGGVSTVFDLPSWQQQVGVPAGRNGGTGRGVPDVAANADPATGYRVRVDGKDLVIGGTSAVAPLWAALLARLAQRAGGGFGLLQPTLYGTTTAGSVAPGFRDITTGGNGAYEAGPGWDACTGLGVPTASLAHVLTSRGEATPPGGTAPPAGPASPGGSTPLAPGAAGAA</sequence>
<dbReference type="PANTHER" id="PTHR14218:SF15">
    <property type="entry name" value="TRIPEPTIDYL-PEPTIDASE 1"/>
    <property type="match status" value="1"/>
</dbReference>
<dbReference type="GO" id="GO:0006508">
    <property type="term" value="P:proteolysis"/>
    <property type="evidence" value="ECO:0007669"/>
    <property type="project" value="UniProtKB-KW"/>
</dbReference>
<dbReference type="PROSITE" id="PS51892">
    <property type="entry name" value="SUBTILASE"/>
    <property type="match status" value="1"/>
</dbReference>
<keyword evidence="4" id="KW-0378">Hydrolase</keyword>
<evidence type="ECO:0000313" key="12">
    <source>
        <dbReference type="Proteomes" id="UP000611640"/>
    </source>
</evidence>
<evidence type="ECO:0000259" key="10">
    <source>
        <dbReference type="PROSITE" id="PS51695"/>
    </source>
</evidence>
<keyword evidence="2" id="KW-0645">Protease</keyword>
<feature type="region of interest" description="Disordered" evidence="9">
    <location>
        <begin position="522"/>
        <end position="555"/>
    </location>
</feature>
<evidence type="ECO:0000256" key="3">
    <source>
        <dbReference type="ARBA" id="ARBA00022723"/>
    </source>
</evidence>
<dbReference type="KEGG" id="atl:Athai_01130"/>
<dbReference type="CDD" id="cd04056">
    <property type="entry name" value="Peptidases_S53"/>
    <property type="match status" value="1"/>
</dbReference>
<accession>A0A7R7DJ69</accession>
<protein>
    <submittedName>
        <fullName evidence="11">Kumamolisin</fullName>
    </submittedName>
</protein>
<comment type="cofactor">
    <cofactor evidence="1">
        <name>Ca(2+)</name>
        <dbReference type="ChEBI" id="CHEBI:29108"/>
    </cofactor>
</comment>
<comment type="caution">
    <text evidence="8">Lacks conserved residue(s) required for the propagation of feature annotation.</text>
</comment>
<dbReference type="SUPFAM" id="SSF52743">
    <property type="entry name" value="Subtilisin-like"/>
    <property type="match status" value="1"/>
</dbReference>
<keyword evidence="12" id="KW-1185">Reference proteome</keyword>
<evidence type="ECO:0000256" key="4">
    <source>
        <dbReference type="ARBA" id="ARBA00022801"/>
    </source>
</evidence>
<evidence type="ECO:0000256" key="2">
    <source>
        <dbReference type="ARBA" id="ARBA00022670"/>
    </source>
</evidence>
<dbReference type="GO" id="GO:0046872">
    <property type="term" value="F:metal ion binding"/>
    <property type="evidence" value="ECO:0007669"/>
    <property type="project" value="UniProtKB-KW"/>
</dbReference>
<feature type="compositionally biased region" description="Low complexity" evidence="9">
    <location>
        <begin position="539"/>
        <end position="555"/>
    </location>
</feature>
<keyword evidence="5" id="KW-0720">Serine protease</keyword>
<dbReference type="InterPro" id="IPR030400">
    <property type="entry name" value="Sedolisin_dom"/>
</dbReference>
<dbReference type="CDD" id="cd11377">
    <property type="entry name" value="Pro-peptidase_S53"/>
    <property type="match status" value="1"/>
</dbReference>
<dbReference type="InterPro" id="IPR015366">
    <property type="entry name" value="S53_propep"/>
</dbReference>
<dbReference type="InterPro" id="IPR036852">
    <property type="entry name" value="Peptidase_S8/S53_dom_sf"/>
</dbReference>
<dbReference type="PANTHER" id="PTHR14218">
    <property type="entry name" value="PROTEASE S8 TRIPEPTIDYL PEPTIDASE I CLN2"/>
    <property type="match status" value="1"/>
</dbReference>
<feature type="domain" description="Peptidase S53" evidence="10">
    <location>
        <begin position="173"/>
        <end position="524"/>
    </location>
</feature>
<dbReference type="Gene3D" id="3.40.50.200">
    <property type="entry name" value="Peptidase S8/S53 domain"/>
    <property type="match status" value="1"/>
</dbReference>
<organism evidence="11 12">
    <name type="scientific">Actinocatenispora thailandica</name>
    <dbReference type="NCBI Taxonomy" id="227318"/>
    <lineage>
        <taxon>Bacteria</taxon>
        <taxon>Bacillati</taxon>
        <taxon>Actinomycetota</taxon>
        <taxon>Actinomycetes</taxon>
        <taxon>Micromonosporales</taxon>
        <taxon>Micromonosporaceae</taxon>
        <taxon>Actinocatenispora</taxon>
    </lineage>
</organism>
<gene>
    <name evidence="11" type="ORF">Athai_01130</name>
</gene>
<evidence type="ECO:0000256" key="5">
    <source>
        <dbReference type="ARBA" id="ARBA00022825"/>
    </source>
</evidence>
<dbReference type="GO" id="GO:0008240">
    <property type="term" value="F:tripeptidyl-peptidase activity"/>
    <property type="evidence" value="ECO:0007669"/>
    <property type="project" value="TreeGrafter"/>
</dbReference>
<keyword evidence="7" id="KW-0865">Zymogen</keyword>
<dbReference type="Proteomes" id="UP000611640">
    <property type="component" value="Chromosome"/>
</dbReference>
<keyword evidence="3" id="KW-0479">Metal-binding</keyword>
<evidence type="ECO:0000313" key="11">
    <source>
        <dbReference type="EMBL" id="BCJ32610.1"/>
    </source>
</evidence>
<evidence type="ECO:0000256" key="8">
    <source>
        <dbReference type="PROSITE-ProRule" id="PRU01240"/>
    </source>
</evidence>
<dbReference type="SMART" id="SM00944">
    <property type="entry name" value="Pro-kuma_activ"/>
    <property type="match status" value="1"/>
</dbReference>
<dbReference type="Pfam" id="PF09286">
    <property type="entry name" value="Pro-kuma_activ"/>
    <property type="match status" value="1"/>
</dbReference>
<dbReference type="SUPFAM" id="SSF54897">
    <property type="entry name" value="Protease propeptides/inhibitors"/>
    <property type="match status" value="1"/>
</dbReference>
<name>A0A7R7DJ69_9ACTN</name>
<dbReference type="EMBL" id="AP023355">
    <property type="protein sequence ID" value="BCJ32610.1"/>
    <property type="molecule type" value="Genomic_DNA"/>
</dbReference>
<dbReference type="GO" id="GO:0004252">
    <property type="term" value="F:serine-type endopeptidase activity"/>
    <property type="evidence" value="ECO:0007669"/>
    <property type="project" value="InterPro"/>
</dbReference>
<keyword evidence="6" id="KW-0106">Calcium</keyword>
<proteinExistence type="inferred from homology"/>
<evidence type="ECO:0000256" key="6">
    <source>
        <dbReference type="ARBA" id="ARBA00022837"/>
    </source>
</evidence>
<evidence type="ECO:0000256" key="7">
    <source>
        <dbReference type="ARBA" id="ARBA00023145"/>
    </source>
</evidence>